<evidence type="ECO:0000256" key="2">
    <source>
        <dbReference type="ARBA" id="ARBA00022840"/>
    </source>
</evidence>
<accession>A0A972JHA0</accession>
<protein>
    <submittedName>
        <fullName evidence="7">DNA mismatch repair protein MutS</fullName>
    </submittedName>
</protein>
<dbReference type="GO" id="GO:0140664">
    <property type="term" value="F:ATP-dependent DNA damage sensor activity"/>
    <property type="evidence" value="ECO:0007669"/>
    <property type="project" value="InterPro"/>
</dbReference>
<dbReference type="InterPro" id="IPR007696">
    <property type="entry name" value="DNA_mismatch_repair_MutS_core"/>
</dbReference>
<organism evidence="7 8">
    <name type="scientific">Flavobacterium silvaticum</name>
    <dbReference type="NCBI Taxonomy" id="1852020"/>
    <lineage>
        <taxon>Bacteria</taxon>
        <taxon>Pseudomonadati</taxon>
        <taxon>Bacteroidota</taxon>
        <taxon>Flavobacteriia</taxon>
        <taxon>Flavobacteriales</taxon>
        <taxon>Flavobacteriaceae</taxon>
        <taxon>Flavobacterium</taxon>
    </lineage>
</organism>
<dbReference type="EMBL" id="JAAMPU010000107">
    <property type="protein sequence ID" value="NMH29021.1"/>
    <property type="molecule type" value="Genomic_DNA"/>
</dbReference>
<evidence type="ECO:0000259" key="6">
    <source>
        <dbReference type="SMART" id="SM00534"/>
    </source>
</evidence>
<evidence type="ECO:0000313" key="8">
    <source>
        <dbReference type="Proteomes" id="UP000712080"/>
    </source>
</evidence>
<dbReference type="SUPFAM" id="SSF48334">
    <property type="entry name" value="DNA repair protein MutS, domain III"/>
    <property type="match status" value="1"/>
</dbReference>
<dbReference type="Proteomes" id="UP000712080">
    <property type="component" value="Unassembled WGS sequence"/>
</dbReference>
<dbReference type="GO" id="GO:0004519">
    <property type="term" value="F:endonuclease activity"/>
    <property type="evidence" value="ECO:0007669"/>
    <property type="project" value="InterPro"/>
</dbReference>
<comment type="caution">
    <text evidence="7">The sequence shown here is derived from an EMBL/GenBank/DDBJ whole genome shotgun (WGS) entry which is preliminary data.</text>
</comment>
<evidence type="ECO:0000313" key="7">
    <source>
        <dbReference type="EMBL" id="NMH29021.1"/>
    </source>
</evidence>
<keyword evidence="3" id="KW-0238">DNA-binding</keyword>
<feature type="domain" description="DNA mismatch repair protein MutS core" evidence="5">
    <location>
        <begin position="12"/>
        <end position="316"/>
    </location>
</feature>
<dbReference type="InterPro" id="IPR000432">
    <property type="entry name" value="DNA_mismatch_repair_MutS_C"/>
</dbReference>
<dbReference type="GO" id="GO:0005524">
    <property type="term" value="F:ATP binding"/>
    <property type="evidence" value="ECO:0007669"/>
    <property type="project" value="UniProtKB-KW"/>
</dbReference>
<dbReference type="GO" id="GO:0006298">
    <property type="term" value="P:mismatch repair"/>
    <property type="evidence" value="ECO:0007669"/>
    <property type="project" value="InterPro"/>
</dbReference>
<name>A0A972JHA0_9FLAO</name>
<dbReference type="SUPFAM" id="SSF52540">
    <property type="entry name" value="P-loop containing nucleoside triphosphate hydrolases"/>
    <property type="match status" value="1"/>
</dbReference>
<dbReference type="SMART" id="SM00533">
    <property type="entry name" value="MUTSd"/>
    <property type="match status" value="1"/>
</dbReference>
<dbReference type="NCBIfam" id="TIGR01069">
    <property type="entry name" value="mutS2"/>
    <property type="match status" value="1"/>
</dbReference>
<dbReference type="PIRSF" id="PIRSF005814">
    <property type="entry name" value="MutS_YshD"/>
    <property type="match status" value="1"/>
</dbReference>
<dbReference type="InterPro" id="IPR027417">
    <property type="entry name" value="P-loop_NTPase"/>
</dbReference>
<feature type="domain" description="DNA mismatch repair proteins mutS family" evidence="6">
    <location>
        <begin position="335"/>
        <end position="520"/>
    </location>
</feature>
<feature type="region of interest" description="Disordered" evidence="4">
    <location>
        <begin position="537"/>
        <end position="559"/>
    </location>
</feature>
<dbReference type="Pfam" id="PF00488">
    <property type="entry name" value="MutS_V"/>
    <property type="match status" value="1"/>
</dbReference>
<dbReference type="Gene3D" id="3.40.50.300">
    <property type="entry name" value="P-loop containing nucleotide triphosphate hydrolases"/>
    <property type="match status" value="1"/>
</dbReference>
<proteinExistence type="predicted"/>
<sequence length="722" mass="82347">MISITDKTLQDLQFPTILETVASSCITESGKEKALAIKPFRDEETLMAALSQTSEYVSSFQNNNALPNHGFESVAGELKFLAIEDSFLEAAAFRKIAVLSETANTMIQFLRKFDDYYLKLKLRSDSVTFTKDINKEIDAIVDQYGEVKDNASPMLAEIRQNINMVRAKINQSFAQSLSHYNNLGYLDDIRESVVENRRVLAVLAMYRRKVKGSILGTSKTGSIAFVEPEATLKYSRELNNLEFEQREEITRILKKLSATIRPMIPIVSSYEDFLSDIDVVFAKAKYALRINGILPHINKSRRLYFREAFHPILLLTNRQKKEPVYPQDFELNPENRIIVISGPNAGGKTISLKTVGLLQLMLQSGLLIPVHERSETFLFDRILTDIGDNQSIENHLSTYSYRLKNMNYFLKKCNDRTLFLIDEFGTGSDPELGGALAEVFLEEFYHREAFGIITTHYANLKMLANELPFAANANMLFDEKSLEPMYRLIIGQAGSSFTFEVAQKNGIPYGLINRAKKKIEGGKVRFDKTIATLQKERSKLEKTSQNLKEEETKAREESRKLEDTNVRIRQKLESYQELYDSNQKTIYLGQKIEDMADKYFNNKNKKDLIGEFLRLVEIENSKRKKATPKEKKAEEVKKKEVVIEVKAVVEEIRQQKKEKKIKEAAAPKPKATLKVGDRVRMLEGKAVGSIDSIEKNKATVNYGLFTSKVSLDELELVEAKKK</sequence>
<dbReference type="InterPro" id="IPR005747">
    <property type="entry name" value="MutS2"/>
</dbReference>
<evidence type="ECO:0000256" key="1">
    <source>
        <dbReference type="ARBA" id="ARBA00022741"/>
    </source>
</evidence>
<reference evidence="7" key="1">
    <citation type="submission" date="2020-02" db="EMBL/GenBank/DDBJ databases">
        <title>Flavobacterium sp. genome.</title>
        <authorList>
            <person name="Jung H.S."/>
            <person name="Baek J.H."/>
            <person name="Jeon C.O."/>
        </authorList>
    </citation>
    <scope>NUCLEOTIDE SEQUENCE</scope>
    <source>
        <strain evidence="7">SE-s28</strain>
    </source>
</reference>
<dbReference type="PANTHER" id="PTHR48466:SF2">
    <property type="entry name" value="OS10G0509000 PROTEIN"/>
    <property type="match status" value="1"/>
</dbReference>
<keyword evidence="1" id="KW-0547">Nucleotide-binding</keyword>
<dbReference type="AlphaFoldDB" id="A0A972JHA0"/>
<evidence type="ECO:0000256" key="4">
    <source>
        <dbReference type="SAM" id="MobiDB-lite"/>
    </source>
</evidence>
<dbReference type="GO" id="GO:0030983">
    <property type="term" value="F:mismatched DNA binding"/>
    <property type="evidence" value="ECO:0007669"/>
    <property type="project" value="InterPro"/>
</dbReference>
<gene>
    <name evidence="7" type="ORF">G6047_13330</name>
</gene>
<dbReference type="InterPro" id="IPR036187">
    <property type="entry name" value="DNA_mismatch_repair_MutS_sf"/>
</dbReference>
<dbReference type="GO" id="GO:0016887">
    <property type="term" value="F:ATP hydrolysis activity"/>
    <property type="evidence" value="ECO:0007669"/>
    <property type="project" value="InterPro"/>
</dbReference>
<dbReference type="InterPro" id="IPR045076">
    <property type="entry name" value="MutS"/>
</dbReference>
<dbReference type="RefSeq" id="WP_169528120.1">
    <property type="nucleotide sequence ID" value="NZ_JAAMPU010000107.1"/>
</dbReference>
<keyword evidence="2" id="KW-0067">ATP-binding</keyword>
<evidence type="ECO:0000256" key="3">
    <source>
        <dbReference type="ARBA" id="ARBA00023125"/>
    </source>
</evidence>
<dbReference type="SMART" id="SM00534">
    <property type="entry name" value="MUTSac"/>
    <property type="match status" value="1"/>
</dbReference>
<dbReference type="PANTHER" id="PTHR48466">
    <property type="entry name" value="OS10G0509000 PROTEIN-RELATED"/>
    <property type="match status" value="1"/>
</dbReference>
<keyword evidence="8" id="KW-1185">Reference proteome</keyword>
<evidence type="ECO:0000259" key="5">
    <source>
        <dbReference type="SMART" id="SM00533"/>
    </source>
</evidence>
<dbReference type="GO" id="GO:0045910">
    <property type="term" value="P:negative regulation of DNA recombination"/>
    <property type="evidence" value="ECO:0007669"/>
    <property type="project" value="InterPro"/>
</dbReference>